<reference evidence="1 2" key="1">
    <citation type="submission" date="2020-09" db="EMBL/GenBank/DDBJ databases">
        <title>Echinicola sp. CAU 1574 isolated from sand of Sido Beach.</title>
        <authorList>
            <person name="Kim W."/>
        </authorList>
    </citation>
    <scope>NUCLEOTIDE SEQUENCE [LARGE SCALE GENOMIC DNA]</scope>
    <source>
        <strain evidence="1 2">CAU 1574</strain>
    </source>
</reference>
<keyword evidence="2" id="KW-1185">Reference proteome</keyword>
<comment type="caution">
    <text evidence="1">The sequence shown here is derived from an EMBL/GenBank/DDBJ whole genome shotgun (WGS) entry which is preliminary data.</text>
</comment>
<name>A0ABR9AES1_9BACT</name>
<accession>A0ABR9AES1</accession>
<gene>
    <name evidence="1" type="ORF">IFO69_00320</name>
</gene>
<proteinExistence type="predicted"/>
<evidence type="ECO:0000313" key="1">
    <source>
        <dbReference type="EMBL" id="MBD8487178.1"/>
    </source>
</evidence>
<dbReference type="Proteomes" id="UP000647133">
    <property type="component" value="Unassembled WGS sequence"/>
</dbReference>
<sequence length="137" mass="14537">MLIVALAFVAVSCEDVDDLATPNVASPVLVLLEGSSFPADASVGVTATFMELDKSGILDHTVGIDSIPVSDLQVLVYINQTEEVSTLVTDGEGKIDLSVSWEALGLSAASSGDQVRLEFSGTHKNVSFRKYHIVRVE</sequence>
<evidence type="ECO:0000313" key="2">
    <source>
        <dbReference type="Proteomes" id="UP000647133"/>
    </source>
</evidence>
<protein>
    <submittedName>
        <fullName evidence="1">Uncharacterized protein</fullName>
    </submittedName>
</protein>
<dbReference type="EMBL" id="JACYTQ010000001">
    <property type="protein sequence ID" value="MBD8487178.1"/>
    <property type="molecule type" value="Genomic_DNA"/>
</dbReference>
<organism evidence="1 2">
    <name type="scientific">Echinicola arenosa</name>
    <dbReference type="NCBI Taxonomy" id="2774144"/>
    <lineage>
        <taxon>Bacteria</taxon>
        <taxon>Pseudomonadati</taxon>
        <taxon>Bacteroidota</taxon>
        <taxon>Cytophagia</taxon>
        <taxon>Cytophagales</taxon>
        <taxon>Cyclobacteriaceae</taxon>
        <taxon>Echinicola</taxon>
    </lineage>
</organism>